<dbReference type="EMBL" id="JAVFWL010000005">
    <property type="protein sequence ID" value="KAK6755674.1"/>
    <property type="molecule type" value="Genomic_DNA"/>
</dbReference>
<evidence type="ECO:0000313" key="1">
    <source>
        <dbReference type="EMBL" id="KAK6755674.1"/>
    </source>
</evidence>
<evidence type="ECO:0000313" key="2">
    <source>
        <dbReference type="Proteomes" id="UP001303046"/>
    </source>
</evidence>
<keyword evidence="2" id="KW-1185">Reference proteome</keyword>
<dbReference type="Proteomes" id="UP001303046">
    <property type="component" value="Unassembled WGS sequence"/>
</dbReference>
<sequence length="100" mass="11491">MEKIIYGLYPDLFDSYIHLPPHHLREDGHVIPAVLPVRHAIVSVRNHTARGPDRIRPEHLKKIPSVIINTLAMLFTGYLSECKVPKQLKTSKTMLYRVVV</sequence>
<proteinExistence type="predicted"/>
<organism evidence="1 2">
    <name type="scientific">Necator americanus</name>
    <name type="common">Human hookworm</name>
    <dbReference type="NCBI Taxonomy" id="51031"/>
    <lineage>
        <taxon>Eukaryota</taxon>
        <taxon>Metazoa</taxon>
        <taxon>Ecdysozoa</taxon>
        <taxon>Nematoda</taxon>
        <taxon>Chromadorea</taxon>
        <taxon>Rhabditida</taxon>
        <taxon>Rhabditina</taxon>
        <taxon>Rhabditomorpha</taxon>
        <taxon>Strongyloidea</taxon>
        <taxon>Ancylostomatidae</taxon>
        <taxon>Bunostominae</taxon>
        <taxon>Necator</taxon>
    </lineage>
</organism>
<reference evidence="1 2" key="1">
    <citation type="submission" date="2023-08" db="EMBL/GenBank/DDBJ databases">
        <title>A Necator americanus chromosomal reference genome.</title>
        <authorList>
            <person name="Ilik V."/>
            <person name="Petrzelkova K.J."/>
            <person name="Pardy F."/>
            <person name="Fuh T."/>
            <person name="Niatou-Singa F.S."/>
            <person name="Gouil Q."/>
            <person name="Baker L."/>
            <person name="Ritchie M.E."/>
            <person name="Jex A.R."/>
            <person name="Gazzola D."/>
            <person name="Li H."/>
            <person name="Toshio Fujiwara R."/>
            <person name="Zhan B."/>
            <person name="Aroian R.V."/>
            <person name="Pafco B."/>
            <person name="Schwarz E.M."/>
        </authorList>
    </citation>
    <scope>NUCLEOTIDE SEQUENCE [LARGE SCALE GENOMIC DNA]</scope>
    <source>
        <strain evidence="1 2">Aroian</strain>
        <tissue evidence="1">Whole animal</tissue>
    </source>
</reference>
<protein>
    <submittedName>
        <fullName evidence="1">Uncharacterized protein</fullName>
    </submittedName>
</protein>
<accession>A0ABR1DZ18</accession>
<comment type="caution">
    <text evidence="1">The sequence shown here is derived from an EMBL/GenBank/DDBJ whole genome shotgun (WGS) entry which is preliminary data.</text>
</comment>
<gene>
    <name evidence="1" type="primary">Necator_chrV.g18991</name>
    <name evidence="1" type="ORF">RB195_014200</name>
</gene>
<name>A0ABR1DZ18_NECAM</name>